<evidence type="ECO:0000256" key="1">
    <source>
        <dbReference type="SAM" id="Phobius"/>
    </source>
</evidence>
<keyword evidence="4" id="KW-1185">Reference proteome</keyword>
<dbReference type="GO" id="GO:0080120">
    <property type="term" value="P:CAAX-box protein maturation"/>
    <property type="evidence" value="ECO:0007669"/>
    <property type="project" value="UniProtKB-ARBA"/>
</dbReference>
<protein>
    <recommendedName>
        <fullName evidence="2">CAAX prenyl protease 2/Lysostaphin resistance protein A-like domain-containing protein</fullName>
    </recommendedName>
</protein>
<feature type="transmembrane region" description="Helical" evidence="1">
    <location>
        <begin position="217"/>
        <end position="234"/>
    </location>
</feature>
<dbReference type="PANTHER" id="PTHR39430">
    <property type="entry name" value="MEMBRANE-ASSOCIATED PROTEASE-RELATED"/>
    <property type="match status" value="1"/>
</dbReference>
<feature type="transmembrane region" description="Helical" evidence="1">
    <location>
        <begin position="110"/>
        <end position="134"/>
    </location>
</feature>
<dbReference type="PANTHER" id="PTHR39430:SF1">
    <property type="entry name" value="PROTEASE"/>
    <property type="match status" value="1"/>
</dbReference>
<feature type="domain" description="CAAX prenyl protease 2/Lysostaphin resistance protein A-like" evidence="2">
    <location>
        <begin position="151"/>
        <end position="249"/>
    </location>
</feature>
<evidence type="ECO:0000259" key="2">
    <source>
        <dbReference type="Pfam" id="PF02517"/>
    </source>
</evidence>
<feature type="transmembrane region" description="Helical" evidence="1">
    <location>
        <begin position="146"/>
        <end position="165"/>
    </location>
</feature>
<feature type="transmembrane region" description="Helical" evidence="1">
    <location>
        <begin position="282"/>
        <end position="300"/>
    </location>
</feature>
<dbReference type="OrthoDB" id="331240at2157"/>
<evidence type="ECO:0000313" key="4">
    <source>
        <dbReference type="Proteomes" id="UP000198876"/>
    </source>
</evidence>
<feature type="transmembrane region" description="Helical" evidence="1">
    <location>
        <begin position="186"/>
        <end position="205"/>
    </location>
</feature>
<dbReference type="Proteomes" id="UP000198876">
    <property type="component" value="Unassembled WGS sequence"/>
</dbReference>
<gene>
    <name evidence="3" type="ORF">SAMN04488063_2785</name>
</gene>
<dbReference type="InterPro" id="IPR003675">
    <property type="entry name" value="Rce1/LyrA-like_dom"/>
</dbReference>
<dbReference type="STRING" id="553467.SAMN04488063_2785"/>
<dbReference type="GO" id="GO:0004175">
    <property type="term" value="F:endopeptidase activity"/>
    <property type="evidence" value="ECO:0007669"/>
    <property type="project" value="UniProtKB-ARBA"/>
</dbReference>
<proteinExistence type="predicted"/>
<reference evidence="4" key="1">
    <citation type="submission" date="2016-10" db="EMBL/GenBank/DDBJ databases">
        <authorList>
            <person name="Varghese N."/>
            <person name="Submissions S."/>
        </authorList>
    </citation>
    <scope>NUCLEOTIDE SEQUENCE [LARGE SCALE GENOMIC DNA]</scope>
    <source>
        <strain evidence="4">CGMCC 1.7739</strain>
    </source>
</reference>
<accession>A0A1I2U5L5</accession>
<keyword evidence="1" id="KW-1133">Transmembrane helix</keyword>
<feature type="transmembrane region" description="Helical" evidence="1">
    <location>
        <begin position="241"/>
        <end position="262"/>
    </location>
</feature>
<feature type="transmembrane region" description="Helical" evidence="1">
    <location>
        <begin position="72"/>
        <end position="90"/>
    </location>
</feature>
<dbReference type="AlphaFoldDB" id="A0A1I2U5L5"/>
<dbReference type="EMBL" id="FOOQ01000003">
    <property type="protein sequence ID" value="SFG72283.1"/>
    <property type="molecule type" value="Genomic_DNA"/>
</dbReference>
<keyword evidence="1" id="KW-0812">Transmembrane</keyword>
<evidence type="ECO:0000313" key="3">
    <source>
        <dbReference type="EMBL" id="SFG72283.1"/>
    </source>
</evidence>
<dbReference type="Pfam" id="PF02517">
    <property type="entry name" value="Rce1-like"/>
    <property type="match status" value="1"/>
</dbReference>
<sequence length="331" mass="35771">MSPASTTARRVSTALRQGWRWFTWPVWNRRRRRLRAPVRAILPLVITFLALAAVQSAVRAQFDHPVVEPVEAVGLSVVLVGGVLVSARLIDRRPVAEYGLSFDRRWWRSVAVGGAIATAVNAGSSAAMLATGWASVAGFAEGSGSLPFWPAMVVVFAYLAVAASWEEFVLRGTMLKNIAEGSDGYVPRWAAVGFAVLVSSLVFAFLHGGKVTHIGQYGYYVVAGVVLGVAYVLTGELALSIGFHACYNFTMSAVFGLGVTQQTPELVVLDIVGPTRWVGEEGLVHLLFAVLGGVCLIAYVRHRDGSLRLDGGVTRWTPIFDRETAHESSRE</sequence>
<organism evidence="3 4">
    <name type="scientific">Halopelagius inordinatus</name>
    <dbReference type="NCBI Taxonomy" id="553467"/>
    <lineage>
        <taxon>Archaea</taxon>
        <taxon>Methanobacteriati</taxon>
        <taxon>Methanobacteriota</taxon>
        <taxon>Stenosarchaea group</taxon>
        <taxon>Halobacteria</taxon>
        <taxon>Halobacteriales</taxon>
        <taxon>Haloferacaceae</taxon>
    </lineage>
</organism>
<keyword evidence="1" id="KW-0472">Membrane</keyword>
<name>A0A1I2U5L5_9EURY</name>